<dbReference type="STRING" id="1107311.Q767_14445"/>
<dbReference type="PROSITE" id="PS51257">
    <property type="entry name" value="PROKAR_LIPOPROTEIN"/>
    <property type="match status" value="1"/>
</dbReference>
<dbReference type="EMBL" id="JRLZ01000018">
    <property type="protein sequence ID" value="KGO93868.1"/>
    <property type="molecule type" value="Genomic_DNA"/>
</dbReference>
<evidence type="ECO:0000256" key="1">
    <source>
        <dbReference type="SAM" id="SignalP"/>
    </source>
</evidence>
<organism evidence="2 3">
    <name type="scientific">Flavobacterium enshiense DK69</name>
    <dbReference type="NCBI Taxonomy" id="1107311"/>
    <lineage>
        <taxon>Bacteria</taxon>
        <taxon>Pseudomonadati</taxon>
        <taxon>Bacteroidota</taxon>
        <taxon>Flavobacteriia</taxon>
        <taxon>Flavobacteriales</taxon>
        <taxon>Flavobacteriaceae</taxon>
        <taxon>Flavobacterium</taxon>
    </lineage>
</organism>
<dbReference type="Proteomes" id="UP000030149">
    <property type="component" value="Unassembled WGS sequence"/>
</dbReference>
<dbReference type="eggNOG" id="ENOG5033MI7">
    <property type="taxonomic scope" value="Bacteria"/>
</dbReference>
<protein>
    <recommendedName>
        <fullName evidence="4">Lipoprotein</fullName>
    </recommendedName>
</protein>
<feature type="chain" id="PRO_5004750930" description="Lipoprotein" evidence="1">
    <location>
        <begin position="21"/>
        <end position="220"/>
    </location>
</feature>
<dbReference type="PATRIC" id="fig|1107311.3.peg.899"/>
<dbReference type="RefSeq" id="WP_023572951.1">
    <property type="nucleotide sequence ID" value="NZ_AVCS01000006.1"/>
</dbReference>
<name>V6SJ69_9FLAO</name>
<evidence type="ECO:0000313" key="2">
    <source>
        <dbReference type="EMBL" id="KGO93868.1"/>
    </source>
</evidence>
<reference evidence="3" key="1">
    <citation type="submission" date="2013-09" db="EMBL/GenBank/DDBJ databases">
        <authorList>
            <person name="Zeng Z."/>
            <person name="Chen C."/>
        </authorList>
    </citation>
    <scope>NUCLEOTIDE SEQUENCE [LARGE SCALE GENOMIC DNA]</scope>
    <source>
        <strain evidence="3">DK69</strain>
    </source>
</reference>
<sequence length="220" mass="25309">MKKLLKTFSFLFLISFYSCGDYTNPEPEADTTTTFRPGKGTGMAIGVVDFGNIKPVFDQGWFRIKPENAEKRGKLLAGYKNDKQLNILWKMRALTNPKLDIENKNRFVYLFTIELNEGNYDIFDFTFIKNNGFTYSTVSNCGDFKLPFSIKKNKISYLGEIQVNQLALLKKAGGKPFIISDNFETNLEMFKQKYKTLYLKEVENQTISGDEYNTGIFAFN</sequence>
<evidence type="ECO:0008006" key="4">
    <source>
        <dbReference type="Google" id="ProtNLM"/>
    </source>
</evidence>
<gene>
    <name evidence="2" type="ORF">Q767_14445</name>
</gene>
<keyword evidence="1" id="KW-0732">Signal</keyword>
<keyword evidence="3" id="KW-1185">Reference proteome</keyword>
<reference evidence="2 3" key="2">
    <citation type="journal article" date="2015" name="Stand. Genomic Sci.">
        <title>High quality draft genomic sequence of Flavobacterium enshiense DK69(T) and comparison among Flavobacterium genomes.</title>
        <authorList>
            <person name="Zeng Z."/>
            <person name="Chen C."/>
            <person name="Du H."/>
            <person name="Wang G."/>
            <person name="Li M."/>
        </authorList>
    </citation>
    <scope>NUCLEOTIDE SEQUENCE [LARGE SCALE GENOMIC DNA]</scope>
    <source>
        <strain evidence="2 3">DK69</strain>
    </source>
</reference>
<comment type="caution">
    <text evidence="2">The sequence shown here is derived from an EMBL/GenBank/DDBJ whole genome shotgun (WGS) entry which is preliminary data.</text>
</comment>
<evidence type="ECO:0000313" key="3">
    <source>
        <dbReference type="Proteomes" id="UP000030149"/>
    </source>
</evidence>
<feature type="signal peptide" evidence="1">
    <location>
        <begin position="1"/>
        <end position="20"/>
    </location>
</feature>
<accession>V6SJ69</accession>
<proteinExistence type="predicted"/>
<dbReference type="AlphaFoldDB" id="V6SJ69"/>